<proteinExistence type="inferred from homology"/>
<dbReference type="GO" id="GO:0000049">
    <property type="term" value="F:tRNA binding"/>
    <property type="evidence" value="ECO:0007669"/>
    <property type="project" value="UniProtKB-KW"/>
</dbReference>
<comment type="caution">
    <text evidence="2">Lacks conserved residue(s) required for the propagation of feature annotation.</text>
</comment>
<dbReference type="InterPro" id="IPR014729">
    <property type="entry name" value="Rossmann-like_a/b/a_fold"/>
</dbReference>
<keyword evidence="3" id="KW-0808">Transferase</keyword>
<evidence type="ECO:0000256" key="1">
    <source>
        <dbReference type="ARBA" id="ARBA00022694"/>
    </source>
</evidence>
<accession>A0A437S7D2</accession>
<name>A0A437S7D2_9FIRM</name>
<dbReference type="GO" id="GO:0005524">
    <property type="term" value="F:ATP binding"/>
    <property type="evidence" value="ECO:0007669"/>
    <property type="project" value="UniProtKB-KW"/>
</dbReference>
<comment type="catalytic activity">
    <reaction evidence="2">
        <text>cytidine(34) in elongator tRNA(Met) + acetate + ATP = N(4)-acetylcytidine(34) in elongator tRNA(Met) + AMP + diphosphate</text>
        <dbReference type="Rhea" id="RHEA:58144"/>
        <dbReference type="Rhea" id="RHEA-COMP:10693"/>
        <dbReference type="Rhea" id="RHEA-COMP:10694"/>
        <dbReference type="ChEBI" id="CHEBI:30089"/>
        <dbReference type="ChEBI" id="CHEBI:30616"/>
        <dbReference type="ChEBI" id="CHEBI:33019"/>
        <dbReference type="ChEBI" id="CHEBI:74900"/>
        <dbReference type="ChEBI" id="CHEBI:82748"/>
        <dbReference type="ChEBI" id="CHEBI:456215"/>
    </reaction>
</comment>
<gene>
    <name evidence="2" type="primary">tmcAL</name>
    <name evidence="3" type="ORF">EF514_04730</name>
</gene>
<comment type="similarity">
    <text evidence="2">Belongs to the TmcAL family.</text>
</comment>
<feature type="binding site" evidence="2">
    <location>
        <begin position="7"/>
        <end position="20"/>
    </location>
    <ligand>
        <name>ATP</name>
        <dbReference type="ChEBI" id="CHEBI:30616"/>
    </ligand>
</feature>
<dbReference type="PANTHER" id="PTHR37825">
    <property type="entry name" value="TRNA(MET) CYTIDINE ACETATE LIGASE"/>
    <property type="match status" value="1"/>
</dbReference>
<dbReference type="GO" id="GO:0016740">
    <property type="term" value="F:transferase activity"/>
    <property type="evidence" value="ECO:0007669"/>
    <property type="project" value="UniProtKB-KW"/>
</dbReference>
<dbReference type="SUPFAM" id="SSF52374">
    <property type="entry name" value="Nucleotidylyl transferase"/>
    <property type="match status" value="1"/>
</dbReference>
<feature type="binding site" evidence="2">
    <location>
        <position position="159"/>
    </location>
    <ligand>
        <name>ATP</name>
        <dbReference type="ChEBI" id="CHEBI:30616"/>
    </ligand>
</feature>
<dbReference type="GO" id="GO:0005737">
    <property type="term" value="C:cytoplasm"/>
    <property type="evidence" value="ECO:0007669"/>
    <property type="project" value="UniProtKB-SubCell"/>
</dbReference>
<comment type="caution">
    <text evidence="3">The sequence shown here is derived from an EMBL/GenBank/DDBJ whole genome shotgun (WGS) entry which is preliminary data.</text>
</comment>
<dbReference type="HAMAP" id="MF_01539">
    <property type="entry name" value="TmcAL"/>
    <property type="match status" value="1"/>
</dbReference>
<comment type="function">
    <text evidence="2">Catalyzes the formation of N(4)-acetylcytidine (ac(4)C) at the wobble position of elongator tRNA(Met), using acetate and ATP as substrates. First activates an acetate ion to form acetyladenylate (Ac-AMP) and then transfers the acetyl group to tRNA to form ac(4)C34.</text>
</comment>
<sequence length="396" mass="45891">MKIAAIIAEYNPFHNGHKYQIDKIKEQGYSIIVLMSSSFTQRGEPAIVNKFLRSEMALRNGADLVLELPSIYCTSNAEIFAKGSVFILDSLNVVDNLFFGSENNLIELSEITDLIIENKDYIDKKIKFELNTGKSFLKAREASYDFLNYNQIEMLKKPNNILALEYLKALGEFNSQIQPKSIKRKSVRHNSKITKAEFSSASNIRNLILSGDLTSVEKFMPQSAFNILKNSTYNNFNNYFDILKYIILKNDLKYSNYFDYENGLENRFLNNLNSKDIYSFINSITSKRYTKSRISRLLVQILLDLDKFFILKSFAKPYIRILGSNEIGFNIIKEIKKENYIIEKFSNINKLPAESIIKQIALKEKFSTNIYNIITNNNINEDYFKNYIILKKELGD</sequence>
<keyword evidence="2" id="KW-0067">ATP-binding</keyword>
<dbReference type="AlphaFoldDB" id="A0A437S7D2"/>
<dbReference type="InterPro" id="IPR008513">
    <property type="entry name" value="tRNA(Met)_cyd_acetate_ligase"/>
</dbReference>
<dbReference type="Pfam" id="PF05636">
    <property type="entry name" value="HIGH_NTase1"/>
    <property type="match status" value="1"/>
</dbReference>
<reference evidence="3 4" key="1">
    <citation type="submission" date="2018-11" db="EMBL/GenBank/DDBJ databases">
        <title>Genome sequencing and assembly of Anaerosphaera sp. nov., GS7-6-2.</title>
        <authorList>
            <person name="Rettenmaier R."/>
            <person name="Liebl W."/>
            <person name="Zverlov V."/>
        </authorList>
    </citation>
    <scope>NUCLEOTIDE SEQUENCE [LARGE SCALE GENOMIC DNA]</scope>
    <source>
        <strain evidence="3 4">GS7-6-2</strain>
    </source>
</reference>
<feature type="binding site" evidence="2">
    <location>
        <position position="184"/>
    </location>
    <ligand>
        <name>ATP</name>
        <dbReference type="ChEBI" id="CHEBI:30616"/>
    </ligand>
</feature>
<keyword evidence="2" id="KW-0547">Nucleotide-binding</keyword>
<dbReference type="GO" id="GO:0016879">
    <property type="term" value="F:ligase activity, forming carbon-nitrogen bonds"/>
    <property type="evidence" value="ECO:0007669"/>
    <property type="project" value="UniProtKB-UniRule"/>
</dbReference>
<feature type="binding site" evidence="2">
    <location>
        <position position="100"/>
    </location>
    <ligand>
        <name>ATP</name>
        <dbReference type="ChEBI" id="CHEBI:30616"/>
    </ligand>
</feature>
<evidence type="ECO:0000256" key="2">
    <source>
        <dbReference type="HAMAP-Rule" id="MF_01539"/>
    </source>
</evidence>
<dbReference type="Gene3D" id="3.40.50.620">
    <property type="entry name" value="HUPs"/>
    <property type="match status" value="1"/>
</dbReference>
<keyword evidence="2" id="KW-0436">Ligase</keyword>
<dbReference type="EC" id="6.3.4.-" evidence="2"/>
<dbReference type="PANTHER" id="PTHR37825:SF1">
    <property type="entry name" value="TRNA(MET) CYTIDINE ACETATE LIGASE"/>
    <property type="match status" value="1"/>
</dbReference>
<dbReference type="GO" id="GO:0006400">
    <property type="term" value="P:tRNA modification"/>
    <property type="evidence" value="ECO:0007669"/>
    <property type="project" value="UniProtKB-UniRule"/>
</dbReference>
<evidence type="ECO:0000313" key="3">
    <source>
        <dbReference type="EMBL" id="RVU54894.1"/>
    </source>
</evidence>
<keyword evidence="1 2" id="KW-0819">tRNA processing</keyword>
<keyword evidence="2" id="KW-0820">tRNA-binding</keyword>
<dbReference type="EMBL" id="RLIH01000005">
    <property type="protein sequence ID" value="RVU54894.1"/>
    <property type="molecule type" value="Genomic_DNA"/>
</dbReference>
<evidence type="ECO:0000313" key="4">
    <source>
        <dbReference type="Proteomes" id="UP000288812"/>
    </source>
</evidence>
<organism evidence="3 4">
    <name type="scientific">Anaerosphaera multitolerans</name>
    <dbReference type="NCBI Taxonomy" id="2487351"/>
    <lineage>
        <taxon>Bacteria</taxon>
        <taxon>Bacillati</taxon>
        <taxon>Bacillota</taxon>
        <taxon>Tissierellia</taxon>
        <taxon>Tissierellales</taxon>
        <taxon>Peptoniphilaceae</taxon>
        <taxon>Anaerosphaera</taxon>
    </lineage>
</organism>
<dbReference type="Proteomes" id="UP000288812">
    <property type="component" value="Unassembled WGS sequence"/>
</dbReference>
<dbReference type="RefSeq" id="WP_127724277.1">
    <property type="nucleotide sequence ID" value="NZ_RLIH01000005.1"/>
</dbReference>
<protein>
    <recommendedName>
        <fullName evidence="2">tRNA(Met) cytidine acetate ligase</fullName>
        <ecNumber evidence="2">6.3.4.-</ecNumber>
    </recommendedName>
</protein>
<dbReference type="NCBIfam" id="NF010191">
    <property type="entry name" value="PRK13670.1"/>
    <property type="match status" value="1"/>
</dbReference>
<dbReference type="OrthoDB" id="9769796at2"/>
<keyword evidence="4" id="KW-1185">Reference proteome</keyword>
<keyword evidence="2" id="KW-0694">RNA-binding</keyword>
<keyword evidence="2" id="KW-0963">Cytoplasm</keyword>
<comment type="subcellular location">
    <subcellularLocation>
        <location evidence="2">Cytoplasm</location>
    </subcellularLocation>
</comment>